<sequence>MVSLDTKAKRKHGQYTRPEINGCLRLSDAGDRRGCRRRGDSKGHRMSRGMILKQFALTTHLLISDRHRGHYISYFIADLITQTVSREDSHVVTPLLFFVVRKEEFKIIESGHRPLNRKPSGKNERNCVAE</sequence>
<reference evidence="1 2" key="1">
    <citation type="submission" date="2018-04" db="EMBL/GenBank/DDBJ databases">
        <title>The genome of golden apple snail Pomacea canaliculata provides insight into stress tolerance and invasive adaptation.</title>
        <authorList>
            <person name="Liu C."/>
            <person name="Liu B."/>
            <person name="Ren Y."/>
            <person name="Zhang Y."/>
            <person name="Wang H."/>
            <person name="Li S."/>
            <person name="Jiang F."/>
            <person name="Yin L."/>
            <person name="Zhang G."/>
            <person name="Qian W."/>
            <person name="Fan W."/>
        </authorList>
    </citation>
    <scope>NUCLEOTIDE SEQUENCE [LARGE SCALE GENOMIC DNA]</scope>
    <source>
        <strain evidence="1">SZHN2017</strain>
        <tissue evidence="1">Muscle</tissue>
    </source>
</reference>
<proteinExistence type="predicted"/>
<comment type="caution">
    <text evidence="1">The sequence shown here is derived from an EMBL/GenBank/DDBJ whole genome shotgun (WGS) entry which is preliminary data.</text>
</comment>
<name>A0A2T7PBI1_POMCA</name>
<dbReference type="EMBL" id="PZQS01000005">
    <property type="protein sequence ID" value="PVD30777.1"/>
    <property type="molecule type" value="Genomic_DNA"/>
</dbReference>
<evidence type="ECO:0000313" key="2">
    <source>
        <dbReference type="Proteomes" id="UP000245119"/>
    </source>
</evidence>
<dbReference type="AlphaFoldDB" id="A0A2T7PBI1"/>
<keyword evidence="2" id="KW-1185">Reference proteome</keyword>
<gene>
    <name evidence="1" type="ORF">C0Q70_10052</name>
</gene>
<organism evidence="1 2">
    <name type="scientific">Pomacea canaliculata</name>
    <name type="common">Golden apple snail</name>
    <dbReference type="NCBI Taxonomy" id="400727"/>
    <lineage>
        <taxon>Eukaryota</taxon>
        <taxon>Metazoa</taxon>
        <taxon>Spiralia</taxon>
        <taxon>Lophotrochozoa</taxon>
        <taxon>Mollusca</taxon>
        <taxon>Gastropoda</taxon>
        <taxon>Caenogastropoda</taxon>
        <taxon>Architaenioglossa</taxon>
        <taxon>Ampullarioidea</taxon>
        <taxon>Ampullariidae</taxon>
        <taxon>Pomacea</taxon>
    </lineage>
</organism>
<accession>A0A2T7PBI1</accession>
<evidence type="ECO:0000313" key="1">
    <source>
        <dbReference type="EMBL" id="PVD30777.1"/>
    </source>
</evidence>
<dbReference type="Proteomes" id="UP000245119">
    <property type="component" value="Linkage Group LG5"/>
</dbReference>
<protein>
    <submittedName>
        <fullName evidence="1">Uncharacterized protein</fullName>
    </submittedName>
</protein>